<feature type="transmembrane region" description="Helical" evidence="5">
    <location>
        <begin position="276"/>
        <end position="301"/>
    </location>
</feature>
<feature type="transmembrane region" description="Helical" evidence="5">
    <location>
        <begin position="196"/>
        <end position="217"/>
    </location>
</feature>
<dbReference type="RefSeq" id="WP_036684818.1">
    <property type="nucleotide sequence ID" value="NZ_MKQP01000019.1"/>
</dbReference>
<organism evidence="7 8">
    <name type="scientific">Paenibacillus odorifer</name>
    <dbReference type="NCBI Taxonomy" id="189426"/>
    <lineage>
        <taxon>Bacteria</taxon>
        <taxon>Bacillati</taxon>
        <taxon>Bacillota</taxon>
        <taxon>Bacilli</taxon>
        <taxon>Bacillales</taxon>
        <taxon>Paenibacillaceae</taxon>
        <taxon>Paenibacillus</taxon>
    </lineage>
</organism>
<reference evidence="7 8" key="1">
    <citation type="submission" date="2016-10" db="EMBL/GenBank/DDBJ databases">
        <title>Paenibacillus species isolates.</title>
        <authorList>
            <person name="Beno S.M."/>
        </authorList>
    </citation>
    <scope>NUCLEOTIDE SEQUENCE [LARGE SCALE GENOMIC DNA]</scope>
    <source>
        <strain evidence="7 8">FSL H7-0604</strain>
    </source>
</reference>
<dbReference type="Proteomes" id="UP000187465">
    <property type="component" value="Unassembled WGS sequence"/>
</dbReference>
<dbReference type="Gene3D" id="3.40.1710.10">
    <property type="entry name" value="abc type-2 transporter like domain"/>
    <property type="match status" value="1"/>
</dbReference>
<gene>
    <name evidence="7" type="ORF">BJP51_17025</name>
</gene>
<evidence type="ECO:0000256" key="1">
    <source>
        <dbReference type="ARBA" id="ARBA00004141"/>
    </source>
</evidence>
<evidence type="ECO:0000256" key="4">
    <source>
        <dbReference type="ARBA" id="ARBA00023136"/>
    </source>
</evidence>
<evidence type="ECO:0000313" key="8">
    <source>
        <dbReference type="Proteomes" id="UP000187465"/>
    </source>
</evidence>
<keyword evidence="3 5" id="KW-1133">Transmembrane helix</keyword>
<sequence length="395" mass="42739">MKFSQFLKSKGAIGSIFMGVFYAIAMLGIFLPGYTALPGNMDDLKIAIVNDDAGQYGAQISSQFSESLPFKTIKTDVSNKKAMDELEHNKLALVVHIPEEFSANVQSGKVSASIDFTVNEASATMVSSAMSSVVGEINKQLSANFSEQTAKGVLMNFNVPEEQATAMATQIENSYVGNYVVINDVPDGMHNNMLPMFLTMAGYVGAMIASMQLVASFKANRGKASKTKLFMFVQFTALLIAVLSTVVALTIAFSVADVDLSLLLPVAAQQILMYMAAFNVCAIMVFLVGEGGMVLNIPILLMQTIANGATMPRDMMYTPYDWFGRITPMYYSVQAYLAQMFGSISPAPFLWGLAGVFAGAMMINIVIVRFVHKPVPLTKETILPVEVKNTAEITA</sequence>
<protein>
    <recommendedName>
        <fullName evidence="6">ABC-2 type transporter transmembrane domain-containing protein</fullName>
    </recommendedName>
</protein>
<evidence type="ECO:0000259" key="6">
    <source>
        <dbReference type="Pfam" id="PF12698"/>
    </source>
</evidence>
<dbReference type="GO" id="GO:0140359">
    <property type="term" value="F:ABC-type transporter activity"/>
    <property type="evidence" value="ECO:0007669"/>
    <property type="project" value="InterPro"/>
</dbReference>
<dbReference type="PANTHER" id="PTHR43077">
    <property type="entry name" value="TRANSPORT PERMEASE YVFS-RELATED"/>
    <property type="match status" value="1"/>
</dbReference>
<keyword evidence="4 5" id="KW-0472">Membrane</keyword>
<evidence type="ECO:0000256" key="2">
    <source>
        <dbReference type="ARBA" id="ARBA00022692"/>
    </source>
</evidence>
<dbReference type="PANTHER" id="PTHR43077:SF5">
    <property type="entry name" value="PHAGE INFECTION PROTEIN"/>
    <property type="match status" value="1"/>
</dbReference>
<evidence type="ECO:0000313" key="7">
    <source>
        <dbReference type="EMBL" id="OMD31950.1"/>
    </source>
</evidence>
<dbReference type="EMBL" id="MKQP01000019">
    <property type="protein sequence ID" value="OMD31950.1"/>
    <property type="molecule type" value="Genomic_DNA"/>
</dbReference>
<evidence type="ECO:0000256" key="3">
    <source>
        <dbReference type="ARBA" id="ARBA00022989"/>
    </source>
</evidence>
<accession>A0A1R0XAH7</accession>
<dbReference type="AlphaFoldDB" id="A0A1R0XAH7"/>
<dbReference type="InterPro" id="IPR013525">
    <property type="entry name" value="ABC2_TM"/>
</dbReference>
<feature type="transmembrane region" description="Helical" evidence="5">
    <location>
        <begin position="12"/>
        <end position="34"/>
    </location>
</feature>
<comment type="caution">
    <text evidence="7">The sequence shown here is derived from an EMBL/GenBank/DDBJ whole genome shotgun (WGS) entry which is preliminary data.</text>
</comment>
<dbReference type="InterPro" id="IPR051328">
    <property type="entry name" value="T7SS_ABC-Transporter"/>
</dbReference>
<keyword evidence="2 5" id="KW-0812">Transmembrane</keyword>
<dbReference type="Pfam" id="PF12698">
    <property type="entry name" value="ABC2_membrane_3"/>
    <property type="match status" value="1"/>
</dbReference>
<feature type="transmembrane region" description="Helical" evidence="5">
    <location>
        <begin position="348"/>
        <end position="371"/>
    </location>
</feature>
<feature type="domain" description="ABC-2 type transporter transmembrane" evidence="6">
    <location>
        <begin position="16"/>
        <end position="355"/>
    </location>
</feature>
<comment type="subcellular location">
    <subcellularLocation>
        <location evidence="1">Membrane</location>
        <topology evidence="1">Multi-pass membrane protein</topology>
    </subcellularLocation>
</comment>
<evidence type="ECO:0000256" key="5">
    <source>
        <dbReference type="SAM" id="Phobius"/>
    </source>
</evidence>
<feature type="transmembrane region" description="Helical" evidence="5">
    <location>
        <begin position="229"/>
        <end position="256"/>
    </location>
</feature>
<name>A0A1R0XAH7_9BACL</name>
<dbReference type="GO" id="GO:0016020">
    <property type="term" value="C:membrane"/>
    <property type="evidence" value="ECO:0007669"/>
    <property type="project" value="UniProtKB-SubCell"/>
</dbReference>
<proteinExistence type="predicted"/>